<organism evidence="1 2">
    <name type="scientific">Pseudopedobacter saltans (strain ATCC 51119 / DSM 12145 / JCM 21818 / CCUG 39354 / LMG 10337 / NBRC 100064 / NCIMB 13643)</name>
    <name type="common">Pedobacter saltans</name>
    <dbReference type="NCBI Taxonomy" id="762903"/>
    <lineage>
        <taxon>Bacteria</taxon>
        <taxon>Pseudomonadati</taxon>
        <taxon>Bacteroidota</taxon>
        <taxon>Sphingobacteriia</taxon>
        <taxon>Sphingobacteriales</taxon>
        <taxon>Sphingobacteriaceae</taxon>
        <taxon>Pseudopedobacter</taxon>
    </lineage>
</organism>
<dbReference type="Proteomes" id="UP000000310">
    <property type="component" value="Chromosome"/>
</dbReference>
<dbReference type="OrthoDB" id="9790776at2"/>
<reference evidence="1 2" key="1">
    <citation type="journal article" date="2011" name="Stand. Genomic Sci.">
        <title>Complete genome sequence of the gliding, heparinolytic Pedobacter saltans type strain (113).</title>
        <authorList>
            <person name="Liolios K."/>
            <person name="Sikorski J."/>
            <person name="Lu M."/>
            <person name="Nolan M."/>
            <person name="Lapidus A."/>
            <person name="Lucas S."/>
            <person name="Hammon N."/>
            <person name="Deshpande S."/>
            <person name="Cheng J.F."/>
            <person name="Tapia R."/>
            <person name="Han C."/>
            <person name="Goodwin L."/>
            <person name="Pitluck S."/>
            <person name="Huntemann M."/>
            <person name="Ivanova N."/>
            <person name="Pagani I."/>
            <person name="Mavromatis K."/>
            <person name="Ovchinikova G."/>
            <person name="Pati A."/>
            <person name="Chen A."/>
            <person name="Palaniappan K."/>
            <person name="Land M."/>
            <person name="Hauser L."/>
            <person name="Brambilla E.M."/>
            <person name="Kotsyurbenko O."/>
            <person name="Rohde M."/>
            <person name="Tindall B.J."/>
            <person name="Abt B."/>
            <person name="Goker M."/>
            <person name="Detter J.C."/>
            <person name="Woyke T."/>
            <person name="Bristow J."/>
            <person name="Eisen J.A."/>
            <person name="Markowitz V."/>
            <person name="Hugenholtz P."/>
            <person name="Klenk H.P."/>
            <person name="Kyrpides N.C."/>
        </authorList>
    </citation>
    <scope>NUCLEOTIDE SEQUENCE [LARGE SCALE GENOMIC DNA]</scope>
    <source>
        <strain evidence="2">ATCC 51119 / DSM 12145 / JCM 21818 / LMG 10337 / NBRC 100064 / NCIMB 13643</strain>
    </source>
</reference>
<dbReference type="STRING" id="762903.Pedsa_3576"/>
<evidence type="ECO:0008006" key="3">
    <source>
        <dbReference type="Google" id="ProtNLM"/>
    </source>
</evidence>
<dbReference type="AlphaFoldDB" id="F0SF37"/>
<dbReference type="eggNOG" id="ENOG5032RR7">
    <property type="taxonomic scope" value="Bacteria"/>
</dbReference>
<proteinExistence type="predicted"/>
<sequence>MKKKFILYLLLPFLFIVKGCGIYSFTGGSISAGMKTVSVSLFENVAPLVVPTLSQSFTEALKERIRNQTSLSFIRTDGDANFEGKITAYNVQPVSIQGGNIPTAAQNRLSITVQVKYVNAIEPDKSFDQSFTRYKDFSSTTPFASVEQSLIKDINTQLTEDIYNRAFANW</sequence>
<evidence type="ECO:0000313" key="2">
    <source>
        <dbReference type="Proteomes" id="UP000000310"/>
    </source>
</evidence>
<keyword evidence="2" id="KW-1185">Reference proteome</keyword>
<dbReference type="InterPro" id="IPR007485">
    <property type="entry name" value="LPS_assembly_LptE"/>
</dbReference>
<evidence type="ECO:0000313" key="1">
    <source>
        <dbReference type="EMBL" id="ADY54105.1"/>
    </source>
</evidence>
<gene>
    <name evidence="1" type="ordered locus">Pedsa_3576</name>
</gene>
<dbReference type="RefSeq" id="WP_013634588.1">
    <property type="nucleotide sequence ID" value="NC_015177.1"/>
</dbReference>
<reference evidence="2" key="2">
    <citation type="submission" date="2011-02" db="EMBL/GenBank/DDBJ databases">
        <title>The complete genome of Pedobacter saltans DSM 12145.</title>
        <authorList>
            <consortium name="US DOE Joint Genome Institute (JGI-PGF)"/>
            <person name="Lucas S."/>
            <person name="Copeland A."/>
            <person name="Lapidus A."/>
            <person name="Bruce D."/>
            <person name="Goodwin L."/>
            <person name="Pitluck S."/>
            <person name="Kyrpides N."/>
            <person name="Mavromatis K."/>
            <person name="Pagani I."/>
            <person name="Ivanova N."/>
            <person name="Ovchinnikova G."/>
            <person name="Lu M."/>
            <person name="Detter J.C."/>
            <person name="Han C."/>
            <person name="Land M."/>
            <person name="Hauser L."/>
            <person name="Markowitz V."/>
            <person name="Cheng J.-F."/>
            <person name="Hugenholtz P."/>
            <person name="Woyke T."/>
            <person name="Wu D."/>
            <person name="Tindall B."/>
            <person name="Pomrenke H.G."/>
            <person name="Brambilla E."/>
            <person name="Klenk H.-P."/>
            <person name="Eisen J.A."/>
        </authorList>
    </citation>
    <scope>NUCLEOTIDE SEQUENCE [LARGE SCALE GENOMIC DNA]</scope>
    <source>
        <strain evidence="2">ATCC 51119 / DSM 12145 / JCM 21818 / LMG 10337 / NBRC 100064 / NCIMB 13643</strain>
    </source>
</reference>
<dbReference type="HOGENOM" id="CLU_114082_1_0_10"/>
<dbReference type="Pfam" id="PF04390">
    <property type="entry name" value="LptE"/>
    <property type="match status" value="1"/>
</dbReference>
<accession>F0SF37</accession>
<dbReference type="KEGG" id="psn:Pedsa_3576"/>
<name>F0SF37_PSESL</name>
<dbReference type="GO" id="GO:0043165">
    <property type="term" value="P:Gram-negative-bacterium-type cell outer membrane assembly"/>
    <property type="evidence" value="ECO:0007669"/>
    <property type="project" value="InterPro"/>
</dbReference>
<dbReference type="GO" id="GO:0019867">
    <property type="term" value="C:outer membrane"/>
    <property type="evidence" value="ECO:0007669"/>
    <property type="project" value="InterPro"/>
</dbReference>
<protein>
    <recommendedName>
        <fullName evidence="3">Lipopolysaccharide-assembly</fullName>
    </recommendedName>
</protein>
<dbReference type="EMBL" id="CP002545">
    <property type="protein sequence ID" value="ADY54105.1"/>
    <property type="molecule type" value="Genomic_DNA"/>
</dbReference>